<feature type="region of interest" description="Disordered" evidence="1">
    <location>
        <begin position="1"/>
        <end position="62"/>
    </location>
</feature>
<dbReference type="EMBL" id="BOPF01000010">
    <property type="protein sequence ID" value="GIJ46424.1"/>
    <property type="molecule type" value="Genomic_DNA"/>
</dbReference>
<feature type="compositionally biased region" description="Low complexity" evidence="1">
    <location>
        <begin position="38"/>
        <end position="48"/>
    </location>
</feature>
<dbReference type="AlphaFoldDB" id="A0A8J3YJ90"/>
<dbReference type="RefSeq" id="WP_203899949.1">
    <property type="nucleotide sequence ID" value="NZ_BOPF01000010.1"/>
</dbReference>
<accession>A0A8J3YJ90</accession>
<proteinExistence type="predicted"/>
<dbReference type="Proteomes" id="UP000619260">
    <property type="component" value="Unassembled WGS sequence"/>
</dbReference>
<keyword evidence="3" id="KW-1185">Reference proteome</keyword>
<feature type="compositionally biased region" description="Low complexity" evidence="1">
    <location>
        <begin position="1"/>
        <end position="15"/>
    </location>
</feature>
<gene>
    <name evidence="2" type="ORF">Val02_33100</name>
</gene>
<feature type="region of interest" description="Disordered" evidence="1">
    <location>
        <begin position="91"/>
        <end position="127"/>
    </location>
</feature>
<evidence type="ECO:0000256" key="1">
    <source>
        <dbReference type="SAM" id="MobiDB-lite"/>
    </source>
</evidence>
<evidence type="ECO:0000313" key="2">
    <source>
        <dbReference type="EMBL" id="GIJ46424.1"/>
    </source>
</evidence>
<sequence length="441" mass="49595">MAPGSSVNRSVSSQRAARRVPAPEPRSGSADARRTVQQRRLTQQGRVVPPQRTPQQEQRLRVWQRTAAKRAARQVETETAIVEREERLRAFERSRPATAPPGAERQKRRESYAEYTKRKHAAAQTATEGAEALNTALDRLFSTALAHPVDAGFRALKRPVVEEPFDAHGLDRPIAPPSREDFLPAAGGLPSWLPGQQASRERARSTAEAEYEQALAEHQAAEYERVRRLSLAKREHQRRQSAHTARARAQHAEVDALARRYREGDPVAVEEYSRFVLARRSWPPQFAPLWRVRYRPELCQLDVEGELPPPELLPRFRSYRYVPARDTFHRQPVPPREINERYRRLIAQTTLCALVDLFSTSAAEVVDVIQLNGRVTAEAPGTGLPVRPCLVSVAVARNEYDALEPAGADPLALLARVDGRLSERPLLLKPVQPWADFTVAG</sequence>
<comment type="caution">
    <text evidence="2">The sequence shown here is derived from an EMBL/GenBank/DDBJ whole genome shotgun (WGS) entry which is preliminary data.</text>
</comment>
<name>A0A8J3YJ90_9ACTN</name>
<organism evidence="2 3">
    <name type="scientific">Virgisporangium aliadipatigenens</name>
    <dbReference type="NCBI Taxonomy" id="741659"/>
    <lineage>
        <taxon>Bacteria</taxon>
        <taxon>Bacillati</taxon>
        <taxon>Actinomycetota</taxon>
        <taxon>Actinomycetes</taxon>
        <taxon>Micromonosporales</taxon>
        <taxon>Micromonosporaceae</taxon>
        <taxon>Virgisporangium</taxon>
    </lineage>
</organism>
<feature type="region of interest" description="Disordered" evidence="1">
    <location>
        <begin position="188"/>
        <end position="209"/>
    </location>
</feature>
<feature type="compositionally biased region" description="Basic and acidic residues" evidence="1">
    <location>
        <begin position="104"/>
        <end position="116"/>
    </location>
</feature>
<evidence type="ECO:0008006" key="4">
    <source>
        <dbReference type="Google" id="ProtNLM"/>
    </source>
</evidence>
<evidence type="ECO:0000313" key="3">
    <source>
        <dbReference type="Proteomes" id="UP000619260"/>
    </source>
</evidence>
<protein>
    <recommendedName>
        <fullName evidence="4">Restriction system protein</fullName>
    </recommendedName>
</protein>
<reference evidence="2" key="1">
    <citation type="submission" date="2021-01" db="EMBL/GenBank/DDBJ databases">
        <title>Whole genome shotgun sequence of Virgisporangium aliadipatigenens NBRC 105644.</title>
        <authorList>
            <person name="Komaki H."/>
            <person name="Tamura T."/>
        </authorList>
    </citation>
    <scope>NUCLEOTIDE SEQUENCE</scope>
    <source>
        <strain evidence="2">NBRC 105644</strain>
    </source>
</reference>